<dbReference type="PROSITE" id="PS50935">
    <property type="entry name" value="SSB"/>
    <property type="match status" value="1"/>
</dbReference>
<dbReference type="AlphaFoldDB" id="A0A6H0SHF5"/>
<dbReference type="GO" id="GO:0003697">
    <property type="term" value="F:single-stranded DNA binding"/>
    <property type="evidence" value="ECO:0007669"/>
    <property type="project" value="InterPro"/>
</dbReference>
<dbReference type="InterPro" id="IPR011344">
    <property type="entry name" value="ssDNA-bd"/>
</dbReference>
<name>A0A6H0SHF5_9MICC</name>
<dbReference type="NCBIfam" id="TIGR00621">
    <property type="entry name" value="ssb"/>
    <property type="match status" value="1"/>
</dbReference>
<gene>
    <name evidence="5" type="primary">ssb</name>
    <name evidence="5" type="ORF">D3791_00745</name>
</gene>
<evidence type="ECO:0000256" key="3">
    <source>
        <dbReference type="RuleBase" id="RU000524"/>
    </source>
</evidence>
<dbReference type="Gene3D" id="2.40.50.140">
    <property type="entry name" value="Nucleic acid-binding proteins"/>
    <property type="match status" value="1"/>
</dbReference>
<dbReference type="SUPFAM" id="SSF50249">
    <property type="entry name" value="Nucleic acid-binding proteins"/>
    <property type="match status" value="1"/>
</dbReference>
<dbReference type="InterPro" id="IPR012340">
    <property type="entry name" value="NA-bd_OB-fold"/>
</dbReference>
<dbReference type="PANTHER" id="PTHR10302:SF0">
    <property type="entry name" value="SINGLE-STRANDED DNA-BINDING PROTEIN, MITOCHONDRIAL"/>
    <property type="match status" value="1"/>
</dbReference>
<sequence length="152" mass="16663">MVRVSDLVTIRAVVGTDPQLTVTAKGVAVLKFRAATHERKKDQESGQWVDGPTNWYSISAFRGLAENTMESLAQGDHVMVFGKLQIREFERADGTKGNSADIEAYSIGHDLRFGTSSFARVRTEAGDFERISHQDSSTEAEGSWPKGDDQAA</sequence>
<dbReference type="PIRSF" id="PIRSF002070">
    <property type="entry name" value="SSB"/>
    <property type="match status" value="1"/>
</dbReference>
<dbReference type="Pfam" id="PF00436">
    <property type="entry name" value="SSB"/>
    <property type="match status" value="1"/>
</dbReference>
<protein>
    <recommendedName>
        <fullName evidence="2 3">Single-stranded DNA-binding protein</fullName>
    </recommendedName>
</protein>
<dbReference type="PANTHER" id="PTHR10302">
    <property type="entry name" value="SINGLE-STRANDED DNA-BINDING PROTEIN"/>
    <property type="match status" value="1"/>
</dbReference>
<organism evidence="5 6">
    <name type="scientific">Glutamicibacter mishrai</name>
    <dbReference type="NCBI Taxonomy" id="1775880"/>
    <lineage>
        <taxon>Bacteria</taxon>
        <taxon>Bacillati</taxon>
        <taxon>Actinomycetota</taxon>
        <taxon>Actinomycetes</taxon>
        <taxon>Micrococcales</taxon>
        <taxon>Micrococcaceae</taxon>
        <taxon>Glutamicibacter</taxon>
    </lineage>
</organism>
<feature type="region of interest" description="Disordered" evidence="4">
    <location>
        <begin position="127"/>
        <end position="152"/>
    </location>
</feature>
<evidence type="ECO:0000256" key="2">
    <source>
        <dbReference type="PIRNR" id="PIRNR002070"/>
    </source>
</evidence>
<accession>A0A6H0SHF5</accession>
<dbReference type="GO" id="GO:0006260">
    <property type="term" value="P:DNA replication"/>
    <property type="evidence" value="ECO:0007669"/>
    <property type="project" value="InterPro"/>
</dbReference>
<keyword evidence="1 2" id="KW-0238">DNA-binding</keyword>
<reference evidence="5 6" key="1">
    <citation type="submission" date="2018-09" db="EMBL/GenBank/DDBJ databases">
        <title>Glutamicibacter mishrai S5-52T (LMG 29155T = KCTC 39846T).</title>
        <authorList>
            <person name="Das S.K."/>
        </authorList>
    </citation>
    <scope>NUCLEOTIDE SEQUENCE [LARGE SCALE GENOMIC DNA]</scope>
    <source>
        <strain evidence="5 6">S5-52</strain>
    </source>
</reference>
<dbReference type="Proteomes" id="UP000502331">
    <property type="component" value="Chromosome"/>
</dbReference>
<evidence type="ECO:0000313" key="6">
    <source>
        <dbReference type="Proteomes" id="UP000502331"/>
    </source>
</evidence>
<dbReference type="GO" id="GO:0009295">
    <property type="term" value="C:nucleoid"/>
    <property type="evidence" value="ECO:0007669"/>
    <property type="project" value="TreeGrafter"/>
</dbReference>
<dbReference type="CDD" id="cd04496">
    <property type="entry name" value="SSB_OBF"/>
    <property type="match status" value="1"/>
</dbReference>
<dbReference type="EMBL" id="CP032549">
    <property type="protein sequence ID" value="QIV85775.1"/>
    <property type="molecule type" value="Genomic_DNA"/>
</dbReference>
<evidence type="ECO:0000256" key="4">
    <source>
        <dbReference type="SAM" id="MobiDB-lite"/>
    </source>
</evidence>
<keyword evidence="6" id="KW-1185">Reference proteome</keyword>
<evidence type="ECO:0000313" key="5">
    <source>
        <dbReference type="EMBL" id="QIV85775.1"/>
    </source>
</evidence>
<proteinExistence type="predicted"/>
<evidence type="ECO:0000256" key="1">
    <source>
        <dbReference type="ARBA" id="ARBA00023125"/>
    </source>
</evidence>
<dbReference type="InterPro" id="IPR000424">
    <property type="entry name" value="Primosome_PriB/ssb"/>
</dbReference>